<gene>
    <name evidence="9" type="primary">OMA1</name>
    <name evidence="9" type="ORF">N0V93_000207</name>
</gene>
<comment type="similarity">
    <text evidence="6">Belongs to the peptidase M48 family.</text>
</comment>
<dbReference type="AlphaFoldDB" id="A0A9W9D1I7"/>
<name>A0A9W9D1I7_9PEZI</name>
<keyword evidence="3 6" id="KW-0378">Hydrolase</keyword>
<dbReference type="Pfam" id="PF01435">
    <property type="entry name" value="Peptidase_M48"/>
    <property type="match status" value="1"/>
</dbReference>
<dbReference type="GO" id="GO:0034982">
    <property type="term" value="P:mitochondrial protein processing"/>
    <property type="evidence" value="ECO:0007669"/>
    <property type="project" value="TreeGrafter"/>
</dbReference>
<keyword evidence="7" id="KW-0812">Transmembrane</keyword>
<evidence type="ECO:0000313" key="10">
    <source>
        <dbReference type="Proteomes" id="UP001140453"/>
    </source>
</evidence>
<keyword evidence="10" id="KW-1185">Reference proteome</keyword>
<keyword evidence="5 6" id="KW-0482">Metalloprotease</keyword>
<proteinExistence type="inferred from homology"/>
<evidence type="ECO:0000313" key="9">
    <source>
        <dbReference type="EMBL" id="KAJ4395991.1"/>
    </source>
</evidence>
<keyword evidence="2" id="KW-0479">Metal-binding</keyword>
<comment type="cofactor">
    <cofactor evidence="6">
        <name>Zn(2+)</name>
        <dbReference type="ChEBI" id="CHEBI:29105"/>
    </cofactor>
    <text evidence="6">Binds 1 zinc ion per subunit.</text>
</comment>
<evidence type="ECO:0000256" key="2">
    <source>
        <dbReference type="ARBA" id="ARBA00022723"/>
    </source>
</evidence>
<dbReference type="GO" id="GO:0005743">
    <property type="term" value="C:mitochondrial inner membrane"/>
    <property type="evidence" value="ECO:0007669"/>
    <property type="project" value="TreeGrafter"/>
</dbReference>
<dbReference type="OrthoDB" id="7464992at2759"/>
<evidence type="ECO:0000259" key="8">
    <source>
        <dbReference type="Pfam" id="PF01435"/>
    </source>
</evidence>
<evidence type="ECO:0000256" key="4">
    <source>
        <dbReference type="ARBA" id="ARBA00022833"/>
    </source>
</evidence>
<evidence type="ECO:0000256" key="3">
    <source>
        <dbReference type="ARBA" id="ARBA00022801"/>
    </source>
</evidence>
<dbReference type="Gene3D" id="3.30.2010.10">
    <property type="entry name" value="Metalloproteases ('zincins'), catalytic domain"/>
    <property type="match status" value="1"/>
</dbReference>
<keyword evidence="7" id="KW-1133">Transmembrane helix</keyword>
<evidence type="ECO:0000256" key="5">
    <source>
        <dbReference type="ARBA" id="ARBA00023049"/>
    </source>
</evidence>
<evidence type="ECO:0000256" key="6">
    <source>
        <dbReference type="RuleBase" id="RU003983"/>
    </source>
</evidence>
<feature type="domain" description="Peptidase M48" evidence="8">
    <location>
        <begin position="168"/>
        <end position="355"/>
    </location>
</feature>
<evidence type="ECO:0000256" key="1">
    <source>
        <dbReference type="ARBA" id="ARBA00022670"/>
    </source>
</evidence>
<dbReference type="GO" id="GO:0006515">
    <property type="term" value="P:protein quality control for misfolded or incompletely synthesized proteins"/>
    <property type="evidence" value="ECO:0007669"/>
    <property type="project" value="TreeGrafter"/>
</dbReference>
<sequence length="392" mass="44351">MASRGFLLVRLRPFASTTSLHARPFCLRDPIIRTSSIVLASRRAFSQTKFCARGLDPREQPRVDYDPSLGDPWYHHRLRSAKPLTRHTVGDFLRSPRTHTFVAVAFVAAVLFYWYNLEVVPVSGRTRFNCYSEKTVRELGEAQYKVLLNDMERQGVWMLPPNAPAVRMVKRVMERLAQVAGPAAREEVWEVNVIHDDNLSAANAFVLPGGKVFVYSGLLRIAQTDDQLAAVLSHEIAHNLAKHVSERLSASVGETFFLGGLLMALAATPFTFFAGYLFGGGALSLLFTRPMGRMQESEADYIGLMIMAEACYDPREAVTLWERMHRVQQQLGREPPEFVSTHPSNQHRIETITRWLPAALEKREESDCKGTQGFAEMFRRAMERSEVFSRGM</sequence>
<dbReference type="GO" id="GO:0004222">
    <property type="term" value="F:metalloendopeptidase activity"/>
    <property type="evidence" value="ECO:0007669"/>
    <property type="project" value="InterPro"/>
</dbReference>
<keyword evidence="1 6" id="KW-0645">Protease</keyword>
<reference evidence="9" key="1">
    <citation type="submission" date="2022-10" db="EMBL/GenBank/DDBJ databases">
        <title>Tapping the CABI collections for fungal endophytes: first genome assemblies for Collariella, Neodidymelliopsis, Ascochyta clinopodiicola, Didymella pomorum, Didymosphaeria variabile, Neocosmospora piperis and Neocucurbitaria cava.</title>
        <authorList>
            <person name="Hill R."/>
        </authorList>
    </citation>
    <scope>NUCLEOTIDE SEQUENCE</scope>
    <source>
        <strain evidence="9">IMI 355082</strain>
    </source>
</reference>
<dbReference type="InterPro" id="IPR001915">
    <property type="entry name" value="Peptidase_M48"/>
</dbReference>
<dbReference type="CDD" id="cd07331">
    <property type="entry name" value="M48C_Oma1_like"/>
    <property type="match status" value="1"/>
</dbReference>
<keyword evidence="4 6" id="KW-0862">Zinc</keyword>
<keyword evidence="7" id="KW-0472">Membrane</keyword>
<dbReference type="PANTHER" id="PTHR22726">
    <property type="entry name" value="METALLOENDOPEPTIDASE OMA1"/>
    <property type="match status" value="1"/>
</dbReference>
<dbReference type="GO" id="GO:0046872">
    <property type="term" value="F:metal ion binding"/>
    <property type="evidence" value="ECO:0007669"/>
    <property type="project" value="UniProtKB-KW"/>
</dbReference>
<evidence type="ECO:0000256" key="7">
    <source>
        <dbReference type="SAM" id="Phobius"/>
    </source>
</evidence>
<dbReference type="InterPro" id="IPR051156">
    <property type="entry name" value="Mito/Outer_Membr_Metalloprot"/>
</dbReference>
<accession>A0A9W9D1I7</accession>
<dbReference type="PANTHER" id="PTHR22726:SF1">
    <property type="entry name" value="METALLOENDOPEPTIDASE OMA1, MITOCHONDRIAL"/>
    <property type="match status" value="1"/>
</dbReference>
<dbReference type="EMBL" id="JAPEVB010000001">
    <property type="protein sequence ID" value="KAJ4395991.1"/>
    <property type="molecule type" value="Genomic_DNA"/>
</dbReference>
<protein>
    <submittedName>
        <fullName evidence="9">Metalloendopeptidase</fullName>
    </submittedName>
</protein>
<comment type="caution">
    <text evidence="9">The sequence shown here is derived from an EMBL/GenBank/DDBJ whole genome shotgun (WGS) entry which is preliminary data.</text>
</comment>
<feature type="transmembrane region" description="Helical" evidence="7">
    <location>
        <begin position="256"/>
        <end position="287"/>
    </location>
</feature>
<organism evidence="9 10">
    <name type="scientific">Gnomoniopsis smithogilvyi</name>
    <dbReference type="NCBI Taxonomy" id="1191159"/>
    <lineage>
        <taxon>Eukaryota</taxon>
        <taxon>Fungi</taxon>
        <taxon>Dikarya</taxon>
        <taxon>Ascomycota</taxon>
        <taxon>Pezizomycotina</taxon>
        <taxon>Sordariomycetes</taxon>
        <taxon>Sordariomycetidae</taxon>
        <taxon>Diaporthales</taxon>
        <taxon>Gnomoniaceae</taxon>
        <taxon>Gnomoniopsis</taxon>
    </lineage>
</organism>
<dbReference type="Proteomes" id="UP001140453">
    <property type="component" value="Unassembled WGS sequence"/>
</dbReference>